<evidence type="ECO:0000313" key="3">
    <source>
        <dbReference type="Proteomes" id="UP001562159"/>
    </source>
</evidence>
<feature type="transmembrane region" description="Helical" evidence="1">
    <location>
        <begin position="193"/>
        <end position="212"/>
    </location>
</feature>
<keyword evidence="3" id="KW-1185">Reference proteome</keyword>
<proteinExistence type="predicted"/>
<gene>
    <name evidence="2" type="ORF">AB7878_02630</name>
</gene>
<evidence type="ECO:0000256" key="1">
    <source>
        <dbReference type="SAM" id="Phobius"/>
    </source>
</evidence>
<dbReference type="Proteomes" id="UP001562159">
    <property type="component" value="Unassembled WGS sequence"/>
</dbReference>
<keyword evidence="1" id="KW-1133">Transmembrane helix</keyword>
<organism evidence="2 3">
    <name type="scientific">Rhodanobacter humi</name>
    <dbReference type="NCBI Taxonomy" id="1888173"/>
    <lineage>
        <taxon>Bacteria</taxon>
        <taxon>Pseudomonadati</taxon>
        <taxon>Pseudomonadota</taxon>
        <taxon>Gammaproteobacteria</taxon>
        <taxon>Lysobacterales</taxon>
        <taxon>Rhodanobacteraceae</taxon>
        <taxon>Rhodanobacter</taxon>
    </lineage>
</organism>
<dbReference type="EMBL" id="JBGBPY010000001">
    <property type="protein sequence ID" value="MEY2181300.1"/>
    <property type="molecule type" value="Genomic_DNA"/>
</dbReference>
<comment type="caution">
    <text evidence="2">The sequence shown here is derived from an EMBL/GenBank/DDBJ whole genome shotgun (WGS) entry which is preliminary data.</text>
</comment>
<name>A0ABV4ALN7_9GAMM</name>
<feature type="transmembrane region" description="Helical" evidence="1">
    <location>
        <begin position="78"/>
        <end position="99"/>
    </location>
</feature>
<accession>A0ABV4ALN7</accession>
<reference evidence="2 3" key="1">
    <citation type="submission" date="2024-07" db="EMBL/GenBank/DDBJ databases">
        <title>Molecular mechanisms and environmental adaptations of flagellar loss and biofilm growth of Rhodanobacter under environmental stress.</title>
        <authorList>
            <person name="Chen M."/>
        </authorList>
    </citation>
    <scope>NUCLEOTIDE SEQUENCE [LARGE SCALE GENOMIC DNA]</scope>
    <source>
        <strain evidence="2 3">RS22</strain>
    </source>
</reference>
<evidence type="ECO:0000313" key="2">
    <source>
        <dbReference type="EMBL" id="MEY2181300.1"/>
    </source>
</evidence>
<keyword evidence="1" id="KW-0472">Membrane</keyword>
<feature type="transmembrane region" description="Helical" evidence="1">
    <location>
        <begin position="160"/>
        <end position="181"/>
    </location>
</feature>
<feature type="transmembrane region" description="Helical" evidence="1">
    <location>
        <begin position="53"/>
        <end position="72"/>
    </location>
</feature>
<sequence length="236" mass="26619">MAMHMEGSIEASEVMHPDVLESPQLTFAALNAKIDALPKFPEASTILPLRARWGFAAVIAGALFALLSVRLLPGNATWTLILGSSGVAVEIAGGIVLVLSEMPRKWPTFAGERREFAAELDFDFPEHLKLVDWLRTFPLDQREKLSEFITYRHARMKEKLPMLTGSIEKLGALPIVIALYLQFKDMHWPPHPSWLEVGLIFALVFGYWLSVLQINVRLRIQLYEMLLSKALTQKAR</sequence>
<keyword evidence="1" id="KW-0812">Transmembrane</keyword>
<protein>
    <submittedName>
        <fullName evidence="2">Uncharacterized protein</fullName>
    </submittedName>
</protein>